<protein>
    <submittedName>
        <fullName evidence="1">Uncharacterized protein</fullName>
    </submittedName>
</protein>
<proteinExistence type="predicted"/>
<dbReference type="RefSeq" id="WP_241276557.1">
    <property type="nucleotide sequence ID" value="NZ_JAKZGS010000027.1"/>
</dbReference>
<keyword evidence="2" id="KW-1185">Reference proteome</keyword>
<organism evidence="1 2">
    <name type="scientific">Belliella calami</name>
    <dbReference type="NCBI Taxonomy" id="2923436"/>
    <lineage>
        <taxon>Bacteria</taxon>
        <taxon>Pseudomonadati</taxon>
        <taxon>Bacteroidota</taxon>
        <taxon>Cytophagia</taxon>
        <taxon>Cytophagales</taxon>
        <taxon>Cyclobacteriaceae</taxon>
        <taxon>Belliella</taxon>
    </lineage>
</organism>
<dbReference type="Proteomes" id="UP001165488">
    <property type="component" value="Unassembled WGS sequence"/>
</dbReference>
<comment type="caution">
    <text evidence="1">The sequence shown here is derived from an EMBL/GenBank/DDBJ whole genome shotgun (WGS) entry which is preliminary data.</text>
</comment>
<evidence type="ECO:0000313" key="2">
    <source>
        <dbReference type="Proteomes" id="UP001165488"/>
    </source>
</evidence>
<reference evidence="1" key="1">
    <citation type="submission" date="2022-03" db="EMBL/GenBank/DDBJ databases">
        <title>De novo assembled genomes of Belliella spp. (Cyclobacteriaceae) strains.</title>
        <authorList>
            <person name="Szabo A."/>
            <person name="Korponai K."/>
            <person name="Felfoldi T."/>
        </authorList>
    </citation>
    <scope>NUCLEOTIDE SEQUENCE</scope>
    <source>
        <strain evidence="1">DSM 107340</strain>
    </source>
</reference>
<gene>
    <name evidence="1" type="ORF">MM236_18865</name>
</gene>
<evidence type="ECO:0000313" key="1">
    <source>
        <dbReference type="EMBL" id="MCH7400064.1"/>
    </source>
</evidence>
<accession>A0ABS9UTY0</accession>
<dbReference type="EMBL" id="JAKZGS010000027">
    <property type="protein sequence ID" value="MCH7400064.1"/>
    <property type="molecule type" value="Genomic_DNA"/>
</dbReference>
<name>A0ABS9UTY0_9BACT</name>
<sequence length="63" mass="7251">MKVLFINLLLVFALFVIGTIIGRYIEPTILKLLFYSVLNGIVRKKVSEIWNLYMSNPLPITPL</sequence>